<evidence type="ECO:0000256" key="8">
    <source>
        <dbReference type="ARBA" id="ARBA00046280"/>
    </source>
</evidence>
<dbReference type="PROSITE" id="PS50192">
    <property type="entry name" value="T_SNARE"/>
    <property type="match status" value="1"/>
</dbReference>
<accession>A0A061QZ97</accession>
<evidence type="ECO:0000256" key="4">
    <source>
        <dbReference type="ARBA" id="ARBA00022927"/>
    </source>
</evidence>
<keyword evidence="6" id="KW-0333">Golgi apparatus</keyword>
<dbReference type="PANTHER" id="PTHR12791">
    <property type="entry name" value="GOLGI SNARE BET1-RELATED"/>
    <property type="match status" value="1"/>
</dbReference>
<protein>
    <submittedName>
        <fullName evidence="12">Blocked early in transport 1</fullName>
    </submittedName>
</protein>
<evidence type="ECO:0000256" key="9">
    <source>
        <dbReference type="SAM" id="MobiDB-lite"/>
    </source>
</evidence>
<gene>
    <name evidence="12" type="primary">BET1</name>
    <name evidence="12" type="ORF">TSPGSL018_14726</name>
</gene>
<reference evidence="12" key="1">
    <citation type="submission" date="2014-05" db="EMBL/GenBank/DDBJ databases">
        <title>The transcriptome of the halophilic microalga Tetraselmis sp. GSL018 isolated from the Great Salt Lake, Utah.</title>
        <authorList>
            <person name="Jinkerson R.E."/>
            <person name="D'Adamo S."/>
            <person name="Posewitz M.C."/>
        </authorList>
    </citation>
    <scope>NUCLEOTIDE SEQUENCE</scope>
    <source>
        <strain evidence="12">GSL018</strain>
    </source>
</reference>
<dbReference type="CDD" id="cd15853">
    <property type="entry name" value="SNARE_Bet1"/>
    <property type="match status" value="1"/>
</dbReference>
<dbReference type="GO" id="GO:0000139">
    <property type="term" value="C:Golgi membrane"/>
    <property type="evidence" value="ECO:0007669"/>
    <property type="project" value="UniProtKB-SubCell"/>
</dbReference>
<feature type="transmembrane region" description="Helical" evidence="10">
    <location>
        <begin position="95"/>
        <end position="113"/>
    </location>
</feature>
<dbReference type="SUPFAM" id="SSF58038">
    <property type="entry name" value="SNARE fusion complex"/>
    <property type="match status" value="1"/>
</dbReference>
<keyword evidence="5 10" id="KW-1133">Transmembrane helix</keyword>
<sequence length="115" mass="13090">MRDRRPPLFGAHPTEPQDSDYDAEAMEKENDRSISDMGERVSMLKNITKGIHDEVQGQHSLLDNMGMDMTGARGMLRGTADRFSKVMENSSNRRIMSIVCGIVVTFMALYFLFRK</sequence>
<feature type="domain" description="T-SNARE coiled-coil homology" evidence="11">
    <location>
        <begin position="24"/>
        <end position="86"/>
    </location>
</feature>
<dbReference type="GO" id="GO:0015031">
    <property type="term" value="P:protein transport"/>
    <property type="evidence" value="ECO:0007669"/>
    <property type="project" value="UniProtKB-KW"/>
</dbReference>
<evidence type="ECO:0000256" key="10">
    <source>
        <dbReference type="SAM" id="Phobius"/>
    </source>
</evidence>
<keyword evidence="3 10" id="KW-0812">Transmembrane</keyword>
<keyword evidence="7 10" id="KW-0472">Membrane</keyword>
<keyword evidence="4" id="KW-0653">Protein transport</keyword>
<evidence type="ECO:0000259" key="11">
    <source>
        <dbReference type="PROSITE" id="PS50192"/>
    </source>
</evidence>
<dbReference type="InterPro" id="IPR039899">
    <property type="entry name" value="BET1_SNARE"/>
</dbReference>
<keyword evidence="2" id="KW-0813">Transport</keyword>
<evidence type="ECO:0000256" key="1">
    <source>
        <dbReference type="ARBA" id="ARBA00004394"/>
    </source>
</evidence>
<evidence type="ECO:0000313" key="12">
    <source>
        <dbReference type="EMBL" id="JAC66002.1"/>
    </source>
</evidence>
<evidence type="ECO:0000256" key="5">
    <source>
        <dbReference type="ARBA" id="ARBA00022989"/>
    </source>
</evidence>
<feature type="region of interest" description="Disordered" evidence="9">
    <location>
        <begin position="1"/>
        <end position="32"/>
    </location>
</feature>
<dbReference type="AlphaFoldDB" id="A0A061QZ97"/>
<name>A0A061QZ97_9CHLO</name>
<evidence type="ECO:0000256" key="3">
    <source>
        <dbReference type="ARBA" id="ARBA00022692"/>
    </source>
</evidence>
<evidence type="ECO:0000256" key="7">
    <source>
        <dbReference type="ARBA" id="ARBA00023136"/>
    </source>
</evidence>
<evidence type="ECO:0000256" key="2">
    <source>
        <dbReference type="ARBA" id="ARBA00022448"/>
    </source>
</evidence>
<proteinExistence type="predicted"/>
<organism evidence="12">
    <name type="scientific">Tetraselmis sp. GSL018</name>
    <dbReference type="NCBI Taxonomy" id="582737"/>
    <lineage>
        <taxon>Eukaryota</taxon>
        <taxon>Viridiplantae</taxon>
        <taxon>Chlorophyta</taxon>
        <taxon>core chlorophytes</taxon>
        <taxon>Chlorodendrophyceae</taxon>
        <taxon>Chlorodendrales</taxon>
        <taxon>Chlorodendraceae</taxon>
        <taxon>Tetraselmis</taxon>
    </lineage>
</organism>
<dbReference type="EMBL" id="GBEZ01020688">
    <property type="protein sequence ID" value="JAC66002.1"/>
    <property type="molecule type" value="Transcribed_RNA"/>
</dbReference>
<dbReference type="InterPro" id="IPR000727">
    <property type="entry name" value="T_SNARE_dom"/>
</dbReference>
<dbReference type="Gene3D" id="1.20.5.110">
    <property type="match status" value="1"/>
</dbReference>
<evidence type="ECO:0000256" key="6">
    <source>
        <dbReference type="ARBA" id="ARBA00023034"/>
    </source>
</evidence>
<comment type="subcellular location">
    <subcellularLocation>
        <location evidence="8">Endomembrane system</location>
        <topology evidence="8">Single-pass type IV membrane protein</topology>
    </subcellularLocation>
    <subcellularLocation>
        <location evidence="1">Golgi apparatus membrane</location>
    </subcellularLocation>
</comment>